<protein>
    <recommendedName>
        <fullName evidence="5">DUF883 domain-containing protein</fullName>
    </recommendedName>
</protein>
<sequence length="157" mass="15970">MSEETNARLREKIEQAKNRGADIATDTARKAGDFVKENPMAAVAGGLVLGALVAGVLSRRKRSTRDVIAEGPSRLGKLAMVGAELAMAYAAKAAEAGKDGVGKIEEIGGTVGGKLSEGGAEAKKRAADMADIALAGAKAAGEAAMKRAGEIASKIRH</sequence>
<name>A0ABT6CDZ9_9SPHN</name>
<evidence type="ECO:0000313" key="4">
    <source>
        <dbReference type="Proteomes" id="UP001222770"/>
    </source>
</evidence>
<proteinExistence type="predicted"/>
<accession>A0ABT6CDZ9</accession>
<evidence type="ECO:0000256" key="1">
    <source>
        <dbReference type="SAM" id="MobiDB-lite"/>
    </source>
</evidence>
<keyword evidence="2" id="KW-1133">Transmembrane helix</keyword>
<dbReference type="EMBL" id="JAROCY010000001">
    <property type="protein sequence ID" value="MDF8331688.1"/>
    <property type="molecule type" value="Genomic_DNA"/>
</dbReference>
<dbReference type="RefSeq" id="WP_277274794.1">
    <property type="nucleotide sequence ID" value="NZ_JAROCY010000001.1"/>
</dbReference>
<keyword evidence="2" id="KW-0472">Membrane</keyword>
<reference evidence="3 4" key="1">
    <citation type="submission" date="2023-03" db="EMBL/GenBank/DDBJ databases">
        <title>Novosphingobium cyanobacteriorum sp. nov., isolated from a eutrophic reservoir during the Microcystis bloom period.</title>
        <authorList>
            <person name="Kang M."/>
            <person name="Le V."/>
            <person name="Ko S.-R."/>
            <person name="Lee S.-A."/>
            <person name="Ahn C.-Y."/>
        </authorList>
    </citation>
    <scope>NUCLEOTIDE SEQUENCE [LARGE SCALE GENOMIC DNA]</scope>
    <source>
        <strain evidence="3 4">HBC54</strain>
    </source>
</reference>
<feature type="transmembrane region" description="Helical" evidence="2">
    <location>
        <begin position="39"/>
        <end position="57"/>
    </location>
</feature>
<feature type="region of interest" description="Disordered" evidence="1">
    <location>
        <begin position="1"/>
        <end position="21"/>
    </location>
</feature>
<evidence type="ECO:0000256" key="2">
    <source>
        <dbReference type="SAM" id="Phobius"/>
    </source>
</evidence>
<comment type="caution">
    <text evidence="3">The sequence shown here is derived from an EMBL/GenBank/DDBJ whole genome shotgun (WGS) entry which is preliminary data.</text>
</comment>
<organism evidence="3 4">
    <name type="scientific">Novosphingobium cyanobacteriorum</name>
    <dbReference type="NCBI Taxonomy" id="3024215"/>
    <lineage>
        <taxon>Bacteria</taxon>
        <taxon>Pseudomonadati</taxon>
        <taxon>Pseudomonadota</taxon>
        <taxon>Alphaproteobacteria</taxon>
        <taxon>Sphingomonadales</taxon>
        <taxon>Sphingomonadaceae</taxon>
        <taxon>Novosphingobium</taxon>
    </lineage>
</organism>
<evidence type="ECO:0000313" key="3">
    <source>
        <dbReference type="EMBL" id="MDF8331688.1"/>
    </source>
</evidence>
<gene>
    <name evidence="3" type="ORF">POM99_00605</name>
</gene>
<evidence type="ECO:0008006" key="5">
    <source>
        <dbReference type="Google" id="ProtNLM"/>
    </source>
</evidence>
<keyword evidence="4" id="KW-1185">Reference proteome</keyword>
<dbReference type="Proteomes" id="UP001222770">
    <property type="component" value="Unassembled WGS sequence"/>
</dbReference>
<feature type="compositionally biased region" description="Basic and acidic residues" evidence="1">
    <location>
        <begin position="1"/>
        <end position="20"/>
    </location>
</feature>
<keyword evidence="2" id="KW-0812">Transmembrane</keyword>